<name>A0ABN0C2A9_9ACTN</name>
<sequence>MRGCSSYGGCSCQRSRRLPDFHGYLPYSRSVGHAARRVIRPHHHTCPGLHRGEGVEEAWTGATGLPA</sequence>
<comment type="caution">
    <text evidence="1">The sequence shown here is derived from an EMBL/GenBank/DDBJ whole genome shotgun (WGS) entry which is preliminary data.</text>
</comment>
<accession>A0ABN0C2A9</accession>
<keyword evidence="2" id="KW-1185">Reference proteome</keyword>
<reference evidence="1" key="1">
    <citation type="submission" date="2010-08" db="EMBL/GenBank/DDBJ databases">
        <authorList>
            <person name="Weinstock G."/>
            <person name="Sodergren E."/>
            <person name="Clifton S."/>
            <person name="Fulton L."/>
            <person name="Fulton B."/>
            <person name="Courtney L."/>
            <person name="Fronick C."/>
            <person name="Harrison M."/>
            <person name="Strong C."/>
            <person name="Farmer C."/>
            <person name="Delahaunty K."/>
            <person name="Markovic C."/>
            <person name="Hall O."/>
            <person name="Minx P."/>
            <person name="Tomlinson C."/>
            <person name="Mitreva M."/>
            <person name="Hou S."/>
            <person name="Chen J."/>
            <person name="Wollam A."/>
            <person name="Pepin K.H."/>
            <person name="Johnson M."/>
            <person name="Bhonagiri V."/>
            <person name="Zhang X."/>
            <person name="Suruliraj S."/>
            <person name="Warren W."/>
            <person name="Chinwalla A."/>
            <person name="Mardis E.R."/>
            <person name="Wilson R.K."/>
        </authorList>
    </citation>
    <scope>NUCLEOTIDE SEQUENCE [LARGE SCALE GENOMIC DNA]</scope>
    <source>
        <strain evidence="1">HL044PA1</strain>
    </source>
</reference>
<gene>
    <name evidence="1" type="ORF">HMPREF9607_02594</name>
</gene>
<dbReference type="Proteomes" id="UP000003179">
    <property type="component" value="Unassembled WGS sequence"/>
</dbReference>
<dbReference type="EMBL" id="ADZU01000041">
    <property type="protein sequence ID" value="EFS91302.1"/>
    <property type="molecule type" value="Genomic_DNA"/>
</dbReference>
<proteinExistence type="predicted"/>
<protein>
    <submittedName>
        <fullName evidence="1">Uncharacterized protein</fullName>
    </submittedName>
</protein>
<evidence type="ECO:0000313" key="2">
    <source>
        <dbReference type="Proteomes" id="UP000003179"/>
    </source>
</evidence>
<evidence type="ECO:0000313" key="1">
    <source>
        <dbReference type="EMBL" id="EFS91302.1"/>
    </source>
</evidence>
<organism evidence="1 2">
    <name type="scientific">Cutibacterium modestum HL044PA1</name>
    <dbReference type="NCBI Taxonomy" id="765109"/>
    <lineage>
        <taxon>Bacteria</taxon>
        <taxon>Bacillati</taxon>
        <taxon>Actinomycetota</taxon>
        <taxon>Actinomycetes</taxon>
        <taxon>Propionibacteriales</taxon>
        <taxon>Propionibacteriaceae</taxon>
        <taxon>Cutibacterium</taxon>
        <taxon>Cutibacterium modestum</taxon>
    </lineage>
</organism>